<reference evidence="1 2" key="1">
    <citation type="submission" date="2020-08" db="EMBL/GenBank/DDBJ databases">
        <authorList>
            <person name="Liu C."/>
            <person name="Sun Q."/>
        </authorList>
    </citation>
    <scope>NUCLEOTIDE SEQUENCE [LARGE SCALE GENOMIC DNA]</scope>
    <source>
        <strain evidence="1 2">NSJ-61</strain>
    </source>
</reference>
<protein>
    <submittedName>
        <fullName evidence="1">Uncharacterized protein</fullName>
    </submittedName>
</protein>
<dbReference type="AlphaFoldDB" id="A0A7G9GSZ6"/>
<organism evidence="1 2">
    <name type="scientific">[Eubacterium] hominis</name>
    <dbReference type="NCBI Taxonomy" id="2764325"/>
    <lineage>
        <taxon>Bacteria</taxon>
        <taxon>Bacillati</taxon>
        <taxon>Bacillota</taxon>
        <taxon>Erysipelotrichia</taxon>
        <taxon>Erysipelotrichales</taxon>
        <taxon>Erysipelotrichaceae</taxon>
        <taxon>Amedibacillus</taxon>
    </lineage>
</organism>
<proteinExistence type="predicted"/>
<sequence length="69" mass="7984">MYIKVATCAMNITSGSLLKVAIAVKVRERQQQSMKDYYEDLAKYFSIYNISTQGCIKQFPLYMLMFLAI</sequence>
<dbReference type="EMBL" id="CP060636">
    <property type="protein sequence ID" value="QNM13928.1"/>
    <property type="molecule type" value="Genomic_DNA"/>
</dbReference>
<dbReference type="RefSeq" id="WP_117519105.1">
    <property type="nucleotide sequence ID" value="NZ_CP060636.1"/>
</dbReference>
<evidence type="ECO:0000313" key="2">
    <source>
        <dbReference type="Proteomes" id="UP000515856"/>
    </source>
</evidence>
<accession>A0A7G9GSZ6</accession>
<keyword evidence="2" id="KW-1185">Reference proteome</keyword>
<evidence type="ECO:0000313" key="1">
    <source>
        <dbReference type="EMBL" id="QNM13928.1"/>
    </source>
</evidence>
<name>A0A7G9GSZ6_9FIRM</name>
<dbReference type="KEGG" id="ehn:H9Q80_08320"/>
<gene>
    <name evidence="1" type="ORF">H9Q80_08320</name>
</gene>
<dbReference type="Proteomes" id="UP000515856">
    <property type="component" value="Chromosome"/>
</dbReference>